<evidence type="ECO:0000313" key="1">
    <source>
        <dbReference type="EMBL" id="MQM20214.1"/>
    </source>
</evidence>
<keyword evidence="2" id="KW-1185">Reference proteome</keyword>
<reference evidence="1" key="1">
    <citation type="submission" date="2017-07" db="EMBL/GenBank/DDBJ databases">
        <title>Taro Niue Genome Assembly and Annotation.</title>
        <authorList>
            <person name="Atibalentja N."/>
            <person name="Keating K."/>
            <person name="Fields C.J."/>
        </authorList>
    </citation>
    <scope>NUCLEOTIDE SEQUENCE</scope>
    <source>
        <strain evidence="1">Niue_2</strain>
        <tissue evidence="1">Leaf</tissue>
    </source>
</reference>
<dbReference type="Proteomes" id="UP000652761">
    <property type="component" value="Unassembled WGS sequence"/>
</dbReference>
<evidence type="ECO:0000313" key="2">
    <source>
        <dbReference type="Proteomes" id="UP000652761"/>
    </source>
</evidence>
<protein>
    <submittedName>
        <fullName evidence="1">Uncharacterized protein</fullName>
    </submittedName>
</protein>
<organism evidence="1 2">
    <name type="scientific">Colocasia esculenta</name>
    <name type="common">Wild taro</name>
    <name type="synonym">Arum esculentum</name>
    <dbReference type="NCBI Taxonomy" id="4460"/>
    <lineage>
        <taxon>Eukaryota</taxon>
        <taxon>Viridiplantae</taxon>
        <taxon>Streptophyta</taxon>
        <taxon>Embryophyta</taxon>
        <taxon>Tracheophyta</taxon>
        <taxon>Spermatophyta</taxon>
        <taxon>Magnoliopsida</taxon>
        <taxon>Liliopsida</taxon>
        <taxon>Araceae</taxon>
        <taxon>Aroideae</taxon>
        <taxon>Colocasieae</taxon>
        <taxon>Colocasia</taxon>
    </lineage>
</organism>
<name>A0A843XKM0_COLES</name>
<accession>A0A843XKM0</accession>
<dbReference type="AlphaFoldDB" id="A0A843XKM0"/>
<gene>
    <name evidence="1" type="ORF">Taro_053230</name>
</gene>
<sequence length="170" mass="18933">MNAHIIKKAIRIIFMSRWTPVRVATGRDQKATMGCEESDGAVRSGSEIATVCSSHSEHDGCAVAMRLRTRPIRPSRSQGLRLNSTEKGQCFGLRTRLSLLRHRVVADERGKKMSFLWLIHSSPATKSSSTRPQQNSSLFCTEELGGSVWPFKELDGKIAGRTLEILVSRH</sequence>
<proteinExistence type="predicted"/>
<dbReference type="EMBL" id="NMUH01009591">
    <property type="protein sequence ID" value="MQM20214.1"/>
    <property type="molecule type" value="Genomic_DNA"/>
</dbReference>
<comment type="caution">
    <text evidence="1">The sequence shown here is derived from an EMBL/GenBank/DDBJ whole genome shotgun (WGS) entry which is preliminary data.</text>
</comment>